<dbReference type="EMBL" id="VJMH01005137">
    <property type="protein sequence ID" value="KAF0700121.1"/>
    <property type="molecule type" value="Genomic_DNA"/>
</dbReference>
<evidence type="ECO:0000256" key="4">
    <source>
        <dbReference type="ARBA" id="ARBA00038114"/>
    </source>
</evidence>
<evidence type="ECO:0000256" key="3">
    <source>
        <dbReference type="ARBA" id="ARBA00023175"/>
    </source>
</evidence>
<name>A0A485KMQ9_9STRA</name>
<dbReference type="GO" id="GO:0030286">
    <property type="term" value="C:dynein complex"/>
    <property type="evidence" value="ECO:0007669"/>
    <property type="project" value="UniProtKB-KW"/>
</dbReference>
<protein>
    <submittedName>
        <fullName evidence="7">Aste57867_9352 protein</fullName>
    </submittedName>
</protein>
<accession>A0A485KMQ9</accession>
<dbReference type="AlphaFoldDB" id="A0A485KMQ9"/>
<keyword evidence="1" id="KW-0243">Dynein</keyword>
<dbReference type="PANTHER" id="PTHR13183">
    <property type="entry name" value="AXONEMAL INNER ARM DYNEIN LIGHT CHAIN 28"/>
    <property type="match status" value="1"/>
</dbReference>
<proteinExistence type="inferred from homology"/>
<evidence type="ECO:0000256" key="2">
    <source>
        <dbReference type="ARBA" id="ARBA00023054"/>
    </source>
</evidence>
<organism evidence="7 8">
    <name type="scientific">Aphanomyces stellatus</name>
    <dbReference type="NCBI Taxonomy" id="120398"/>
    <lineage>
        <taxon>Eukaryota</taxon>
        <taxon>Sar</taxon>
        <taxon>Stramenopiles</taxon>
        <taxon>Oomycota</taxon>
        <taxon>Saprolegniomycetes</taxon>
        <taxon>Saprolegniales</taxon>
        <taxon>Verrucalvaceae</taxon>
        <taxon>Aphanomyces</taxon>
    </lineage>
</organism>
<evidence type="ECO:0000313" key="7">
    <source>
        <dbReference type="EMBL" id="VFT86233.1"/>
    </source>
</evidence>
<dbReference type="GO" id="GO:0045504">
    <property type="term" value="F:dynein heavy chain binding"/>
    <property type="evidence" value="ECO:0007669"/>
    <property type="project" value="TreeGrafter"/>
</dbReference>
<evidence type="ECO:0000256" key="1">
    <source>
        <dbReference type="ARBA" id="ARBA00023017"/>
    </source>
</evidence>
<dbReference type="GO" id="GO:0005930">
    <property type="term" value="C:axoneme"/>
    <property type="evidence" value="ECO:0007669"/>
    <property type="project" value="TreeGrafter"/>
</dbReference>
<reference evidence="6" key="2">
    <citation type="submission" date="2019-06" db="EMBL/GenBank/DDBJ databases">
        <title>Genomics analysis of Aphanomyces spp. identifies a new class of oomycete effector associated with host adaptation.</title>
        <authorList>
            <person name="Gaulin E."/>
        </authorList>
    </citation>
    <scope>NUCLEOTIDE SEQUENCE</scope>
    <source>
        <strain evidence="6">CBS 578.67</strain>
    </source>
</reference>
<dbReference type="Pfam" id="PF10211">
    <property type="entry name" value="Ax_dynein_light"/>
    <property type="match status" value="1"/>
</dbReference>
<comment type="similarity">
    <text evidence="4">Belongs to the inner dynein arm light chain family.</text>
</comment>
<dbReference type="EMBL" id="CAADRA010005158">
    <property type="protein sequence ID" value="VFT86233.1"/>
    <property type="molecule type" value="Genomic_DNA"/>
</dbReference>
<evidence type="ECO:0000313" key="8">
    <source>
        <dbReference type="Proteomes" id="UP000332933"/>
    </source>
</evidence>
<dbReference type="InterPro" id="IPR019347">
    <property type="entry name" value="Axonemal_dynein_light_chain"/>
</dbReference>
<gene>
    <name evidence="7" type="primary">Aste57867_9352</name>
    <name evidence="6" type="ORF">As57867_009316</name>
    <name evidence="7" type="ORF">ASTE57867_9352</name>
</gene>
<feature type="coiled-coil region" evidence="5">
    <location>
        <begin position="174"/>
        <end position="230"/>
    </location>
</feature>
<evidence type="ECO:0000256" key="5">
    <source>
        <dbReference type="SAM" id="Coils"/>
    </source>
</evidence>
<keyword evidence="3" id="KW-0505">Motor protein</keyword>
<dbReference type="OrthoDB" id="273640at2759"/>
<keyword evidence="8" id="KW-1185">Reference proteome</keyword>
<dbReference type="PANTHER" id="PTHR13183:SF0">
    <property type="entry name" value="AXONEMAL DYNEIN LIGHT INTERMEDIATE POLYPEPTIDE 1"/>
    <property type="match status" value="1"/>
</dbReference>
<keyword evidence="2 5" id="KW-0175">Coiled coil</keyword>
<reference evidence="7 8" key="1">
    <citation type="submission" date="2019-03" db="EMBL/GenBank/DDBJ databases">
        <authorList>
            <person name="Gaulin E."/>
            <person name="Dumas B."/>
        </authorList>
    </citation>
    <scope>NUCLEOTIDE SEQUENCE [LARGE SCALE GENOMIC DNA]</scope>
    <source>
        <strain evidence="7">CBS 568.67</strain>
    </source>
</reference>
<sequence length="242" mass="27205">MSEAAVTPSPPFSLLKYDAAMLVDADAATKAAAAPLDPKPNKAGGSHSDPLVTPEIMKAMLPSREWRDENGKWQQNVSLAPSSRTEVLELQEFLAENLIKEQAKKVGICANRERLHAQLFDEIIRQVTLACPERGLLLLRVRDEIRMTIEAYQALYNTSLSFGIRKTVVAEAGTQEVEDKMAALQAEIAELQEEAHQWSHRSMVLQHHHATEREKRLKQQENVVSALKTQIKHFDTFAEMNK</sequence>
<evidence type="ECO:0000313" key="6">
    <source>
        <dbReference type="EMBL" id="KAF0700121.1"/>
    </source>
</evidence>
<dbReference type="Proteomes" id="UP000332933">
    <property type="component" value="Unassembled WGS sequence"/>
</dbReference>